<evidence type="ECO:0000256" key="3">
    <source>
        <dbReference type="ARBA" id="ARBA00022946"/>
    </source>
</evidence>
<evidence type="ECO:0000259" key="10">
    <source>
        <dbReference type="SMART" id="SM00739"/>
    </source>
</evidence>
<dbReference type="InterPro" id="IPR008991">
    <property type="entry name" value="Translation_prot_SH3-like_sf"/>
</dbReference>
<reference evidence="11" key="3">
    <citation type="submission" date="2015-04" db="EMBL/GenBank/DDBJ databases">
        <authorList>
            <consortium name="FlyBase"/>
        </authorList>
    </citation>
    <scope>NUCLEOTIDE SEQUENCE</scope>
    <source>
        <strain evidence="11">W501</strain>
    </source>
</reference>
<dbReference type="InterPro" id="IPR003256">
    <property type="entry name" value="Ribosomal_uL24"/>
</dbReference>
<evidence type="ECO:0000256" key="9">
    <source>
        <dbReference type="RuleBase" id="RU003477"/>
    </source>
</evidence>
<dbReference type="Proteomes" id="UP000035880">
    <property type="component" value="Chromosome 2L"/>
</dbReference>
<evidence type="ECO:0000256" key="4">
    <source>
        <dbReference type="ARBA" id="ARBA00022980"/>
    </source>
</evidence>
<evidence type="ECO:0000256" key="1">
    <source>
        <dbReference type="ARBA" id="ARBA00004173"/>
    </source>
</evidence>
<dbReference type="HAMAP" id="MF_01326_B">
    <property type="entry name" value="Ribosomal_uL24_B"/>
    <property type="match status" value="1"/>
</dbReference>
<keyword evidence="6 9" id="KW-0687">Ribonucleoprotein</keyword>
<comment type="similarity">
    <text evidence="2 9">Belongs to the universal ribosomal protein uL24 family.</text>
</comment>
<dbReference type="PANTHER" id="PTHR12903">
    <property type="entry name" value="MITOCHONDRIAL RIBOSOMAL PROTEIN L24"/>
    <property type="match status" value="1"/>
</dbReference>
<dbReference type="GO" id="GO:0006412">
    <property type="term" value="P:translation"/>
    <property type="evidence" value="ECO:0007669"/>
    <property type="project" value="InterPro"/>
</dbReference>
<evidence type="ECO:0000256" key="7">
    <source>
        <dbReference type="ARBA" id="ARBA00035283"/>
    </source>
</evidence>
<dbReference type="KEGG" id="dsi:Dsimw501_GD22680"/>
<dbReference type="PROSITE" id="PS01108">
    <property type="entry name" value="RIBOSOMAL_L24"/>
    <property type="match status" value="1"/>
</dbReference>
<accession>A0A0J9QVV8</accession>
<dbReference type="FunFam" id="2.30.30.30:FF:000032">
    <property type="entry name" value="39S ribosomal protein L24, mitochondrial"/>
    <property type="match status" value="1"/>
</dbReference>
<dbReference type="GO" id="GO:0005739">
    <property type="term" value="C:mitochondrion"/>
    <property type="evidence" value="ECO:0007669"/>
    <property type="project" value="UniProtKB-SubCell"/>
</dbReference>
<protein>
    <recommendedName>
        <fullName evidence="7">Large ribosomal subunit protein uL24m</fullName>
    </recommendedName>
    <alternativeName>
        <fullName evidence="8">39S ribosomal protein L24, mitochondrial</fullName>
    </alternativeName>
</protein>
<dbReference type="InterPro" id="IPR005824">
    <property type="entry name" value="KOW"/>
</dbReference>
<evidence type="ECO:0000256" key="5">
    <source>
        <dbReference type="ARBA" id="ARBA00023128"/>
    </source>
</evidence>
<dbReference type="GO" id="GO:0003735">
    <property type="term" value="F:structural constituent of ribosome"/>
    <property type="evidence" value="ECO:0007669"/>
    <property type="project" value="InterPro"/>
</dbReference>
<name>A0A0J9QVV8_DROSI</name>
<organism evidence="11">
    <name type="scientific">Drosophila simulans</name>
    <name type="common">Fruit fly</name>
    <dbReference type="NCBI Taxonomy" id="7240"/>
    <lineage>
        <taxon>Eukaryota</taxon>
        <taxon>Metazoa</taxon>
        <taxon>Ecdysozoa</taxon>
        <taxon>Arthropoda</taxon>
        <taxon>Hexapoda</taxon>
        <taxon>Insecta</taxon>
        <taxon>Pterygota</taxon>
        <taxon>Neoptera</taxon>
        <taxon>Endopterygota</taxon>
        <taxon>Diptera</taxon>
        <taxon>Brachycera</taxon>
        <taxon>Muscomorpha</taxon>
        <taxon>Ephydroidea</taxon>
        <taxon>Drosophilidae</taxon>
        <taxon>Drosophila</taxon>
        <taxon>Sophophora</taxon>
    </lineage>
</organism>
<dbReference type="Pfam" id="PF00467">
    <property type="entry name" value="KOW"/>
    <property type="match status" value="1"/>
</dbReference>
<evidence type="ECO:0000256" key="6">
    <source>
        <dbReference type="ARBA" id="ARBA00023274"/>
    </source>
</evidence>
<dbReference type="CDD" id="cd06089">
    <property type="entry name" value="KOW_RPL26"/>
    <property type="match status" value="1"/>
</dbReference>
<evidence type="ECO:0000256" key="2">
    <source>
        <dbReference type="ARBA" id="ARBA00010618"/>
    </source>
</evidence>
<dbReference type="EMBL" id="CM002910">
    <property type="protein sequence ID" value="KMY88173.1"/>
    <property type="molecule type" value="Genomic_DNA"/>
</dbReference>
<dbReference type="AlphaFoldDB" id="A0A0J9QVV8"/>
<keyword evidence="3" id="KW-0809">Transit peptide</keyword>
<sequence length="247" mass="29232">MRLTQYLASKLKNFSNLPKEYIERSKKQVYWQTPKEINYLPRTVERKRFRYTTNRSWTGQFRQQNMPGTVRRKVLVEPIEDWSFFRGDRIEVLVGKDKGKQGIVTQVIPERNWVIVEGLNWHYRKVGGEKEFPGIIIKSEAPLHVTKDIRLVDPSDLQGTDFEWRFTEEGEKVRVSLRSGRIIPVPETNNQTHDYKTPNAYIEREKDTPGAVVGEITFQPKLSTFEMDIMEEMGIKEERMPVKSYWY</sequence>
<feature type="domain" description="KOW" evidence="10">
    <location>
        <begin position="83"/>
        <end position="110"/>
    </location>
</feature>
<dbReference type="InterPro" id="IPR005825">
    <property type="entry name" value="Ribosomal_uL24_CS"/>
</dbReference>
<dbReference type="GO" id="GO:0005840">
    <property type="term" value="C:ribosome"/>
    <property type="evidence" value="ECO:0007669"/>
    <property type="project" value="UniProtKB-KW"/>
</dbReference>
<dbReference type="Pfam" id="PF17136">
    <property type="entry name" value="ribosomal_L24"/>
    <property type="match status" value="1"/>
</dbReference>
<dbReference type="InterPro" id="IPR041988">
    <property type="entry name" value="Ribosomal_uL24_KOW"/>
</dbReference>
<comment type="subcellular location">
    <subcellularLocation>
        <location evidence="1">Mitochondrion</location>
    </subcellularLocation>
</comment>
<proteinExistence type="inferred from homology"/>
<dbReference type="OrthoDB" id="359154at2759"/>
<keyword evidence="4 9" id="KW-0689">Ribosomal protein</keyword>
<dbReference type="Gene3D" id="2.30.30.30">
    <property type="match status" value="1"/>
</dbReference>
<dbReference type="InterPro" id="IPR057264">
    <property type="entry name" value="Ribosomal_uL24_C"/>
</dbReference>
<evidence type="ECO:0000256" key="8">
    <source>
        <dbReference type="ARBA" id="ARBA00035357"/>
    </source>
</evidence>
<dbReference type="SMART" id="SM00739">
    <property type="entry name" value="KOW"/>
    <property type="match status" value="1"/>
</dbReference>
<dbReference type="GO" id="GO:1990904">
    <property type="term" value="C:ribonucleoprotein complex"/>
    <property type="evidence" value="ECO:0007669"/>
    <property type="project" value="UniProtKB-KW"/>
</dbReference>
<keyword evidence="5" id="KW-0496">Mitochondrion</keyword>
<reference evidence="11" key="2">
    <citation type="submission" date="2014-06" db="EMBL/GenBank/DDBJ databases">
        <authorList>
            <person name="Hu T."/>
            <person name="Eisen M.B."/>
            <person name="Thornton K.R."/>
            <person name="Andolfatto P."/>
        </authorList>
    </citation>
    <scope>NUCLEOTIDE SEQUENCE</scope>
    <source>
        <strain evidence="11">W501</strain>
    </source>
</reference>
<gene>
    <name evidence="11" type="primary">Dsim\GD22680</name>
    <name evidence="11" type="ORF">Dsimw501_GD22680</name>
</gene>
<evidence type="ECO:0000313" key="11">
    <source>
        <dbReference type="EMBL" id="KMY88173.1"/>
    </source>
</evidence>
<dbReference type="NCBIfam" id="TIGR01079">
    <property type="entry name" value="rplX_bact"/>
    <property type="match status" value="1"/>
</dbReference>
<reference evidence="11" key="1">
    <citation type="journal article" date="2013" name="Genome Res.">
        <title>A second-generation assembly of the Drosophila simulans genome provides new insights into patterns of lineage-specific divergence.</title>
        <authorList>
            <person name="Hu T.T."/>
            <person name="Eisen M.B."/>
            <person name="Thornton K.R."/>
            <person name="Andolfatto P."/>
        </authorList>
    </citation>
    <scope>NUCLEOTIDE SEQUENCE [LARGE SCALE GENOMIC DNA]</scope>
    <source>
        <strain evidence="11">W501</strain>
    </source>
</reference>
<dbReference type="InterPro" id="IPR014722">
    <property type="entry name" value="Rib_uL2_dom2"/>
</dbReference>
<dbReference type="SUPFAM" id="SSF50104">
    <property type="entry name" value="Translation proteins SH3-like domain"/>
    <property type="match status" value="1"/>
</dbReference>
<dbReference type="GO" id="GO:0003723">
    <property type="term" value="F:RNA binding"/>
    <property type="evidence" value="ECO:0007669"/>
    <property type="project" value="InterPro"/>
</dbReference>
<dbReference type="Bgee" id="FBgn0194077">
    <property type="expression patterns" value="Expressed in embryo and 3 other cell types or tissues"/>
</dbReference>